<feature type="transmembrane region" description="Helical" evidence="5">
    <location>
        <begin position="9"/>
        <end position="26"/>
    </location>
</feature>
<feature type="transmembrane region" description="Helical" evidence="5">
    <location>
        <begin position="159"/>
        <end position="175"/>
    </location>
</feature>
<dbReference type="Pfam" id="PF04932">
    <property type="entry name" value="Wzy_C"/>
    <property type="match status" value="1"/>
</dbReference>
<name>A0A2M6WA73_9BACT</name>
<dbReference type="EMBL" id="PFBP01000045">
    <property type="protein sequence ID" value="PIT89641.1"/>
    <property type="molecule type" value="Genomic_DNA"/>
</dbReference>
<accession>A0A2M6WA73</accession>
<evidence type="ECO:0000313" key="8">
    <source>
        <dbReference type="Proteomes" id="UP000231464"/>
    </source>
</evidence>
<evidence type="ECO:0000256" key="2">
    <source>
        <dbReference type="ARBA" id="ARBA00022692"/>
    </source>
</evidence>
<feature type="transmembrane region" description="Helical" evidence="5">
    <location>
        <begin position="187"/>
        <end position="204"/>
    </location>
</feature>
<feature type="domain" description="O-antigen ligase-related" evidence="6">
    <location>
        <begin position="333"/>
        <end position="500"/>
    </location>
</feature>
<evidence type="ECO:0000313" key="7">
    <source>
        <dbReference type="EMBL" id="PIT89641.1"/>
    </source>
</evidence>
<comment type="caution">
    <text evidence="7">The sequence shown here is derived from an EMBL/GenBank/DDBJ whole genome shotgun (WGS) entry which is preliminary data.</text>
</comment>
<keyword evidence="4 5" id="KW-0472">Membrane</keyword>
<evidence type="ECO:0000256" key="5">
    <source>
        <dbReference type="SAM" id="Phobius"/>
    </source>
</evidence>
<dbReference type="InterPro" id="IPR051533">
    <property type="entry name" value="WaaL-like"/>
</dbReference>
<organism evidence="7 8">
    <name type="scientific">Candidatus Kuenenbacteria bacterium CG10_big_fil_rev_8_21_14_0_10_36_11</name>
    <dbReference type="NCBI Taxonomy" id="1974618"/>
    <lineage>
        <taxon>Bacteria</taxon>
        <taxon>Candidatus Kueneniibacteriota</taxon>
    </lineage>
</organism>
<protein>
    <recommendedName>
        <fullName evidence="6">O-antigen ligase-related domain-containing protein</fullName>
    </recommendedName>
</protein>
<feature type="transmembrane region" description="Helical" evidence="5">
    <location>
        <begin position="587"/>
        <end position="602"/>
    </location>
</feature>
<keyword evidence="2 5" id="KW-0812">Transmembrane</keyword>
<gene>
    <name evidence="7" type="ORF">COU23_02835</name>
</gene>
<feature type="transmembrane region" description="Helical" evidence="5">
    <location>
        <begin position="562"/>
        <end position="581"/>
    </location>
</feature>
<reference evidence="8" key="1">
    <citation type="submission" date="2017-09" db="EMBL/GenBank/DDBJ databases">
        <title>Depth-based differentiation of microbial function through sediment-hosted aquifers and enrichment of novel symbionts in the deep terrestrial subsurface.</title>
        <authorList>
            <person name="Probst A.J."/>
            <person name="Ladd B."/>
            <person name="Jarett J.K."/>
            <person name="Geller-Mcgrath D.E."/>
            <person name="Sieber C.M.K."/>
            <person name="Emerson J.B."/>
            <person name="Anantharaman K."/>
            <person name="Thomas B.C."/>
            <person name="Malmstrom R."/>
            <person name="Stieglmeier M."/>
            <person name="Klingl A."/>
            <person name="Woyke T."/>
            <person name="Ryan C.M."/>
            <person name="Banfield J.F."/>
        </authorList>
    </citation>
    <scope>NUCLEOTIDE SEQUENCE [LARGE SCALE GENOMIC DNA]</scope>
</reference>
<comment type="subcellular location">
    <subcellularLocation>
        <location evidence="1">Membrane</location>
        <topology evidence="1">Multi-pass membrane protein</topology>
    </subcellularLocation>
</comment>
<feature type="transmembrane region" description="Helical" evidence="5">
    <location>
        <begin position="349"/>
        <end position="371"/>
    </location>
</feature>
<evidence type="ECO:0000256" key="3">
    <source>
        <dbReference type="ARBA" id="ARBA00022989"/>
    </source>
</evidence>
<feature type="transmembrane region" description="Helical" evidence="5">
    <location>
        <begin position="57"/>
        <end position="75"/>
    </location>
</feature>
<keyword evidence="3 5" id="KW-1133">Transmembrane helix</keyword>
<evidence type="ECO:0000256" key="1">
    <source>
        <dbReference type="ARBA" id="ARBA00004141"/>
    </source>
</evidence>
<dbReference type="PANTHER" id="PTHR37422">
    <property type="entry name" value="TEICHURONIC ACID BIOSYNTHESIS PROTEIN TUAE"/>
    <property type="match status" value="1"/>
</dbReference>
<dbReference type="Proteomes" id="UP000231464">
    <property type="component" value="Unassembled WGS sequence"/>
</dbReference>
<feature type="transmembrane region" description="Helical" evidence="5">
    <location>
        <begin position="383"/>
        <end position="403"/>
    </location>
</feature>
<evidence type="ECO:0000256" key="4">
    <source>
        <dbReference type="ARBA" id="ARBA00023136"/>
    </source>
</evidence>
<feature type="transmembrane region" description="Helical" evidence="5">
    <location>
        <begin position="216"/>
        <end position="239"/>
    </location>
</feature>
<dbReference type="InterPro" id="IPR007016">
    <property type="entry name" value="O-antigen_ligase-rel_domated"/>
</dbReference>
<feature type="transmembrane region" description="Helical" evidence="5">
    <location>
        <begin position="81"/>
        <end position="99"/>
    </location>
</feature>
<evidence type="ECO:0000259" key="6">
    <source>
        <dbReference type="Pfam" id="PF04932"/>
    </source>
</evidence>
<feature type="transmembrane region" description="Helical" evidence="5">
    <location>
        <begin position="324"/>
        <end position="343"/>
    </location>
</feature>
<feature type="transmembrane region" description="Helical" evidence="5">
    <location>
        <begin position="272"/>
        <end position="290"/>
    </location>
</feature>
<dbReference type="PANTHER" id="PTHR37422:SF17">
    <property type="entry name" value="O-ANTIGEN LIGASE"/>
    <property type="match status" value="1"/>
</dbReference>
<feature type="transmembrane region" description="Helical" evidence="5">
    <location>
        <begin position="487"/>
        <end position="507"/>
    </location>
</feature>
<proteinExistence type="predicted"/>
<sequence length="603" mass="69133">MSSIINAKYFKITFFLLILAEILSYLGWAHPIINTICFVVIILAMLILCLKKLEWGIYILLAELFIGSKSGAMFSLNSGDINLSVRMGIFVVVTGVWLMHELMRIIKRIDANKILALDWNYKVCHSRASGNPKIKSNAVFHEIPACAGMTKKTGMAKNIILFGIVLCWAFVWGIIRSNDFGNVFLDFNNWLYFLVALPLTRIYTNENTNKHKFIKNIISILSATAVIIFLKTIFLFYIFTHSFAFIGSDIYKWVRDTGVGEITNMAGGFYRVFMQAQIYSLILFFIILFCHSCESRNPEKNNLKFLDPDLRQDDKINKHNKKNFILLITYYLLLITTFTVIILSFSRSFWVAFIITLLFYYFIILFFKLPITHYPLPIIFHSFAKLFFIATISLGLVIFILYLPPKISNLNLIAVFGQRATQGEAASNSRVNQLKPLLLAITKHPLIGSGFGTTVTYKSNDPRIVNETAGQSGLVTTYAFEWGYLDMILKFGLVGLVIYLIIIFKILGRLLKLKTASWRTKLKINSNNQIQNNNFLDPDFRRDDKKEEDNNKENYGLQITDYRLQMVFFLALIALLVVNIFSPYLNHPLGIGFLILSFVLILK</sequence>
<dbReference type="AlphaFoldDB" id="A0A2M6WA73"/>
<dbReference type="GO" id="GO:0016020">
    <property type="term" value="C:membrane"/>
    <property type="evidence" value="ECO:0007669"/>
    <property type="project" value="UniProtKB-SubCell"/>
</dbReference>
<feature type="transmembrane region" description="Helical" evidence="5">
    <location>
        <begin position="32"/>
        <end position="50"/>
    </location>
</feature>